<feature type="transmembrane region" description="Helical" evidence="7">
    <location>
        <begin position="131"/>
        <end position="151"/>
    </location>
</feature>
<feature type="transmembrane region" description="Helical" evidence="7">
    <location>
        <begin position="69"/>
        <end position="87"/>
    </location>
</feature>
<evidence type="ECO:0000256" key="7">
    <source>
        <dbReference type="SAM" id="Phobius"/>
    </source>
</evidence>
<comment type="caution">
    <text evidence="9">The sequence shown here is derived from an EMBL/GenBank/DDBJ whole genome shotgun (WGS) entry which is preliminary data.</text>
</comment>
<evidence type="ECO:0000256" key="5">
    <source>
        <dbReference type="ARBA" id="ARBA00022989"/>
    </source>
</evidence>
<feature type="transmembrane region" description="Helical" evidence="7">
    <location>
        <begin position="334"/>
        <end position="351"/>
    </location>
</feature>
<gene>
    <name evidence="9" type="ORF">ACFPYJ_19770</name>
</gene>
<feature type="transmembrane region" description="Helical" evidence="7">
    <location>
        <begin position="245"/>
        <end position="263"/>
    </location>
</feature>
<feature type="transmembrane region" description="Helical" evidence="7">
    <location>
        <begin position="157"/>
        <end position="180"/>
    </location>
</feature>
<proteinExistence type="inferred from homology"/>
<keyword evidence="6 7" id="KW-0472">Membrane</keyword>
<feature type="domain" description="Major facilitator superfamily (MFS) profile" evidence="8">
    <location>
        <begin position="4"/>
        <end position="387"/>
    </location>
</feature>
<keyword evidence="5 7" id="KW-1133">Transmembrane helix</keyword>
<protein>
    <submittedName>
        <fullName evidence="9">MFS transporter</fullName>
    </submittedName>
</protein>
<dbReference type="InterPro" id="IPR011701">
    <property type="entry name" value="MFS"/>
</dbReference>
<feature type="transmembrane region" description="Helical" evidence="7">
    <location>
        <begin position="301"/>
        <end position="322"/>
    </location>
</feature>
<evidence type="ECO:0000256" key="2">
    <source>
        <dbReference type="ARBA" id="ARBA00008335"/>
    </source>
</evidence>
<dbReference type="EMBL" id="JBHSOW010000071">
    <property type="protein sequence ID" value="MFC5651306.1"/>
    <property type="molecule type" value="Genomic_DNA"/>
</dbReference>
<dbReference type="Gene3D" id="1.20.1250.20">
    <property type="entry name" value="MFS general substrate transporter like domains"/>
    <property type="match status" value="2"/>
</dbReference>
<evidence type="ECO:0000256" key="4">
    <source>
        <dbReference type="ARBA" id="ARBA00022692"/>
    </source>
</evidence>
<accession>A0ABW0VZK2</accession>
<dbReference type="RefSeq" id="WP_379189918.1">
    <property type="nucleotide sequence ID" value="NZ_JBHSOW010000071.1"/>
</dbReference>
<feature type="transmembrane region" description="Helical" evidence="7">
    <location>
        <begin position="93"/>
        <end position="119"/>
    </location>
</feature>
<dbReference type="InterPro" id="IPR051788">
    <property type="entry name" value="MFS_Transporter"/>
</dbReference>
<keyword evidence="3" id="KW-0813">Transport</keyword>
<evidence type="ECO:0000256" key="3">
    <source>
        <dbReference type="ARBA" id="ARBA00022448"/>
    </source>
</evidence>
<organism evidence="9 10">
    <name type="scientific">Paenibacillus solisilvae</name>
    <dbReference type="NCBI Taxonomy" id="2486751"/>
    <lineage>
        <taxon>Bacteria</taxon>
        <taxon>Bacillati</taxon>
        <taxon>Bacillota</taxon>
        <taxon>Bacilli</taxon>
        <taxon>Bacillales</taxon>
        <taxon>Paenibacillaceae</taxon>
        <taxon>Paenibacillus</taxon>
    </lineage>
</organism>
<feature type="transmembrane region" description="Helical" evidence="7">
    <location>
        <begin position="42"/>
        <end position="62"/>
    </location>
</feature>
<dbReference type="Proteomes" id="UP001596047">
    <property type="component" value="Unassembled WGS sequence"/>
</dbReference>
<evidence type="ECO:0000313" key="10">
    <source>
        <dbReference type="Proteomes" id="UP001596047"/>
    </source>
</evidence>
<dbReference type="InterPro" id="IPR020846">
    <property type="entry name" value="MFS_dom"/>
</dbReference>
<dbReference type="PANTHER" id="PTHR23514">
    <property type="entry name" value="BYPASS OF STOP CODON PROTEIN 6"/>
    <property type="match status" value="1"/>
</dbReference>
<evidence type="ECO:0000259" key="8">
    <source>
        <dbReference type="PROSITE" id="PS50850"/>
    </source>
</evidence>
<keyword evidence="4 7" id="KW-0812">Transmembrane</keyword>
<feature type="transmembrane region" description="Helical" evidence="7">
    <location>
        <begin position="206"/>
        <end position="225"/>
    </location>
</feature>
<name>A0ABW0VZK2_9BACL</name>
<evidence type="ECO:0000256" key="1">
    <source>
        <dbReference type="ARBA" id="ARBA00004651"/>
    </source>
</evidence>
<sequence length="402" mass="42567">MTRLIFLGCIAYLIVGLGQLVVGSIMEPMVHAYGIDYSDGGQLVMNQFLGGLFGIVCAPWCIQRFGKKFVLLLALGLMAAAEFLYTLLPPWGIMLTIAPIAGIGIGMTETVVGSFIIGASGERANTAMSRVETFFGVGALLIPFAGAALIQSGYWKLSFGIVGLLSTATLILWALCWPGILDSPALAQMKETPDKRSADHPPKQRTFMILAACALFFAIYVGLEMSYIHYLPSVLVLGNGLSDSTAALTLSIFWGAMVIGRMVSGQIADRVGGSVYLFAACLTAGVLFMLMTLMTGTAPTLVLTFLAGLSMSGMFAIALVFANRAAPGMTERTTSLLMAFGGIGGALLPKGTGWLLDQQGPEAVRWFFAATALVLLLVMMWASASVRRSTKAVKVIEVGIGQ</sequence>
<dbReference type="PROSITE" id="PS50850">
    <property type="entry name" value="MFS"/>
    <property type="match status" value="1"/>
</dbReference>
<dbReference type="PANTHER" id="PTHR23514:SF3">
    <property type="entry name" value="BYPASS OF STOP CODON PROTEIN 6"/>
    <property type="match status" value="1"/>
</dbReference>
<dbReference type="Pfam" id="PF07690">
    <property type="entry name" value="MFS_1"/>
    <property type="match status" value="1"/>
</dbReference>
<dbReference type="InterPro" id="IPR036259">
    <property type="entry name" value="MFS_trans_sf"/>
</dbReference>
<comment type="similarity">
    <text evidence="2">Belongs to the major facilitator superfamily.</text>
</comment>
<evidence type="ECO:0000313" key="9">
    <source>
        <dbReference type="EMBL" id="MFC5651306.1"/>
    </source>
</evidence>
<feature type="transmembrane region" description="Helical" evidence="7">
    <location>
        <begin position="275"/>
        <end position="295"/>
    </location>
</feature>
<comment type="subcellular location">
    <subcellularLocation>
        <location evidence="1">Cell membrane</location>
        <topology evidence="1">Multi-pass membrane protein</topology>
    </subcellularLocation>
</comment>
<dbReference type="SUPFAM" id="SSF103473">
    <property type="entry name" value="MFS general substrate transporter"/>
    <property type="match status" value="1"/>
</dbReference>
<feature type="transmembrane region" description="Helical" evidence="7">
    <location>
        <begin position="363"/>
        <end position="384"/>
    </location>
</feature>
<evidence type="ECO:0000256" key="6">
    <source>
        <dbReference type="ARBA" id="ARBA00023136"/>
    </source>
</evidence>
<keyword evidence="10" id="KW-1185">Reference proteome</keyword>
<reference evidence="10" key="1">
    <citation type="journal article" date="2019" name="Int. J. Syst. Evol. Microbiol.">
        <title>The Global Catalogue of Microorganisms (GCM) 10K type strain sequencing project: providing services to taxonomists for standard genome sequencing and annotation.</title>
        <authorList>
            <consortium name="The Broad Institute Genomics Platform"/>
            <consortium name="The Broad Institute Genome Sequencing Center for Infectious Disease"/>
            <person name="Wu L."/>
            <person name="Ma J."/>
        </authorList>
    </citation>
    <scope>NUCLEOTIDE SEQUENCE [LARGE SCALE GENOMIC DNA]</scope>
    <source>
        <strain evidence="10">CGMCC 1.3240</strain>
    </source>
</reference>